<dbReference type="CDD" id="cd06561">
    <property type="entry name" value="AlkD_like"/>
    <property type="match status" value="1"/>
</dbReference>
<dbReference type="Pfam" id="PF08713">
    <property type="entry name" value="DNA_alkylation"/>
    <property type="match status" value="1"/>
</dbReference>
<dbReference type="EMBL" id="MASJ01000005">
    <property type="protein sequence ID" value="OCS87098.1"/>
    <property type="molecule type" value="Genomic_DNA"/>
</dbReference>
<dbReference type="Gene3D" id="1.25.10.90">
    <property type="match status" value="1"/>
</dbReference>
<sequence length="220" mass="26200">MEYNRNDQHRQFIEKLVPTTKWPIVGVKMPHLRAIAKEAIQQQVWERVLQKKPNVYEDLFVHAFIIASAPVVLEKRLQLLEAFFPFMDNWAIVDSLCSSLKETKTYKAVYWQWLQTLSFDEPYVERFVYVMYLHYFIDELYIEDVLQQLEQSTSTHYYVHMAVAWATSIAYIKKPHMVMPFLQTTTMPTKNYNKALQKICESTQVTNDVKAHIKKLKRSR</sequence>
<evidence type="ECO:0000313" key="1">
    <source>
        <dbReference type="EMBL" id="OCS87098.1"/>
    </source>
</evidence>
<organism evidence="1 2">
    <name type="scientific">Caryophanon tenue</name>
    <dbReference type="NCBI Taxonomy" id="33978"/>
    <lineage>
        <taxon>Bacteria</taxon>
        <taxon>Bacillati</taxon>
        <taxon>Bacillota</taxon>
        <taxon>Bacilli</taxon>
        <taxon>Bacillales</taxon>
        <taxon>Caryophanaceae</taxon>
        <taxon>Caryophanon</taxon>
    </lineage>
</organism>
<reference evidence="1 2" key="1">
    <citation type="submission" date="2016-07" db="EMBL/GenBank/DDBJ databases">
        <title>Caryophanon tenue genome sequencing.</title>
        <authorList>
            <person name="Verma A."/>
            <person name="Pal Y."/>
            <person name="Krishnamurthi S."/>
        </authorList>
    </citation>
    <scope>NUCLEOTIDE SEQUENCE [LARGE SCALE GENOMIC DNA]</scope>
    <source>
        <strain evidence="1 2">DSM 14152</strain>
    </source>
</reference>
<dbReference type="STRING" id="33978.A6M13_11520"/>
<dbReference type="InterPro" id="IPR016024">
    <property type="entry name" value="ARM-type_fold"/>
</dbReference>
<gene>
    <name evidence="1" type="ORF">A6M13_11520</name>
</gene>
<name>A0A1C0YIV0_9BACL</name>
<keyword evidence="2" id="KW-1185">Reference proteome</keyword>
<accession>A0A1C0YIV0</accession>
<dbReference type="InterPro" id="IPR014825">
    <property type="entry name" value="DNA_alkylation"/>
</dbReference>
<dbReference type="RefSeq" id="WP_066543893.1">
    <property type="nucleotide sequence ID" value="NZ_MASJ01000005.1"/>
</dbReference>
<evidence type="ECO:0000313" key="2">
    <source>
        <dbReference type="Proteomes" id="UP000093199"/>
    </source>
</evidence>
<dbReference type="Proteomes" id="UP000093199">
    <property type="component" value="Unassembled WGS sequence"/>
</dbReference>
<dbReference type="PANTHER" id="PTHR34070:SF1">
    <property type="entry name" value="DNA ALKYLATION REPAIR PROTEIN"/>
    <property type="match status" value="1"/>
</dbReference>
<protein>
    <recommendedName>
        <fullName evidence="3">DNA alkylation repair protein</fullName>
    </recommendedName>
</protein>
<dbReference type="PANTHER" id="PTHR34070">
    <property type="entry name" value="ARMADILLO-TYPE FOLD"/>
    <property type="match status" value="1"/>
</dbReference>
<dbReference type="AlphaFoldDB" id="A0A1C0YIV0"/>
<proteinExistence type="predicted"/>
<comment type="caution">
    <text evidence="1">The sequence shown here is derived from an EMBL/GenBank/DDBJ whole genome shotgun (WGS) entry which is preliminary data.</text>
</comment>
<dbReference type="SUPFAM" id="SSF48371">
    <property type="entry name" value="ARM repeat"/>
    <property type="match status" value="1"/>
</dbReference>
<evidence type="ECO:0008006" key="3">
    <source>
        <dbReference type="Google" id="ProtNLM"/>
    </source>
</evidence>